<dbReference type="HOGENOM" id="CLU_1048581_0_0_4"/>
<dbReference type="EMBL" id="CR555306">
    <property type="protein sequence ID" value="CAI09568.1"/>
    <property type="molecule type" value="Genomic_DNA"/>
</dbReference>
<dbReference type="AlphaFoldDB" id="Q5NZE6"/>
<reference evidence="1 2" key="1">
    <citation type="journal article" date="2005" name="Arch. Microbiol.">
        <title>The genome sequence of an anaerobic aromatic-degrading denitrifying bacterium, strain EbN1.</title>
        <authorList>
            <person name="Rabus R."/>
            <person name="Kube M."/>
            <person name="Heider J."/>
            <person name="Beck A."/>
            <person name="Heitmann K."/>
            <person name="Widdel F."/>
            <person name="Reinhardt R."/>
        </authorList>
    </citation>
    <scope>NUCLEOTIDE SEQUENCE [LARGE SCALE GENOMIC DNA]</scope>
    <source>
        <strain evidence="1 2">EbN1</strain>
    </source>
</reference>
<protein>
    <recommendedName>
        <fullName evidence="3">Guanylate cyclase domain-containing protein</fullName>
    </recommendedName>
</protein>
<name>Q5NZE6_AROAE</name>
<dbReference type="Proteomes" id="UP000006552">
    <property type="component" value="Chromosome"/>
</dbReference>
<gene>
    <name evidence="1" type="ORF">ebA6030</name>
</gene>
<evidence type="ECO:0008006" key="3">
    <source>
        <dbReference type="Google" id="ProtNLM"/>
    </source>
</evidence>
<sequence length="287" mass="33342">MAMKKYLLYIDILGFKDLVSQKPRKIEMLYGIIDSLNVHAHHAFRTIVFSDTILVYNSADPVTEADRDYFVMYACEFAQDLQHRLVGQDIYFRAVLVLGDFDHYLLKNIECFYGAALIKAYVKEKDIPAIGLFIDDASNSHNNIFPTVRFDPDLSFVFLNQSLERLQRDTEGDLPIDSFYLAETGEYCEILWDIRFLNDIFSNTQRQNSSRIRTKYLTTWHLFRRRYPKILDALESRAFSPKAICEHFDWTQSIENFKESLVHFRSIGADAQPIIPSGLAHKAAQGR</sequence>
<dbReference type="eggNOG" id="ENOG5032AIJ">
    <property type="taxonomic scope" value="Bacteria"/>
</dbReference>
<dbReference type="KEGG" id="eba:ebA6030"/>
<accession>Q5NZE6</accession>
<dbReference type="STRING" id="76114.ebA6030"/>
<evidence type="ECO:0000313" key="1">
    <source>
        <dbReference type="EMBL" id="CAI09568.1"/>
    </source>
</evidence>
<organism evidence="1 2">
    <name type="scientific">Aromatoleum aromaticum (strain DSM 19018 / LMG 30748 / EbN1)</name>
    <name type="common">Azoarcus sp. (strain EbN1)</name>
    <dbReference type="NCBI Taxonomy" id="76114"/>
    <lineage>
        <taxon>Bacteria</taxon>
        <taxon>Pseudomonadati</taxon>
        <taxon>Pseudomonadota</taxon>
        <taxon>Betaproteobacteria</taxon>
        <taxon>Rhodocyclales</taxon>
        <taxon>Rhodocyclaceae</taxon>
        <taxon>Aromatoleum</taxon>
    </lineage>
</organism>
<keyword evidence="2" id="KW-1185">Reference proteome</keyword>
<evidence type="ECO:0000313" key="2">
    <source>
        <dbReference type="Proteomes" id="UP000006552"/>
    </source>
</evidence>
<proteinExistence type="predicted"/>